<evidence type="ECO:0000313" key="3">
    <source>
        <dbReference type="EMBL" id="MFD2589525.1"/>
    </source>
</evidence>
<name>A0ABW5N1Z0_9FLAO</name>
<dbReference type="PANTHER" id="PTHR46268">
    <property type="entry name" value="STRESS RESPONSE PROTEIN NHAX"/>
    <property type="match status" value="1"/>
</dbReference>
<proteinExistence type="inferred from homology"/>
<keyword evidence="4" id="KW-1185">Reference proteome</keyword>
<evidence type="ECO:0000313" key="4">
    <source>
        <dbReference type="Proteomes" id="UP001597459"/>
    </source>
</evidence>
<dbReference type="Proteomes" id="UP001597459">
    <property type="component" value="Unassembled WGS sequence"/>
</dbReference>
<reference evidence="4" key="1">
    <citation type="journal article" date="2019" name="Int. J. Syst. Evol. Microbiol.">
        <title>The Global Catalogue of Microorganisms (GCM) 10K type strain sequencing project: providing services to taxonomists for standard genome sequencing and annotation.</title>
        <authorList>
            <consortium name="The Broad Institute Genomics Platform"/>
            <consortium name="The Broad Institute Genome Sequencing Center for Infectious Disease"/>
            <person name="Wu L."/>
            <person name="Ma J."/>
        </authorList>
    </citation>
    <scope>NUCLEOTIDE SEQUENCE [LARGE SCALE GENOMIC DNA]</scope>
    <source>
        <strain evidence="4">KCTC 42423</strain>
    </source>
</reference>
<comment type="similarity">
    <text evidence="1">Belongs to the universal stress protein A family.</text>
</comment>
<dbReference type="InterPro" id="IPR006015">
    <property type="entry name" value="Universal_stress_UspA"/>
</dbReference>
<dbReference type="SUPFAM" id="SSF52402">
    <property type="entry name" value="Adenine nucleotide alpha hydrolases-like"/>
    <property type="match status" value="2"/>
</dbReference>
<dbReference type="CDD" id="cd00293">
    <property type="entry name" value="USP-like"/>
    <property type="match status" value="1"/>
</dbReference>
<evidence type="ECO:0000259" key="2">
    <source>
        <dbReference type="Pfam" id="PF00582"/>
    </source>
</evidence>
<sequence length="283" mass="33117">MRKILIPTDFSENAMNAFRYGAELYKYERCEFFILHAYADEVYAEEMIPDRKTFEALKNAIHKKTIQQLTEVETTLRGISPNPKHEYHKIAVFDELVDAANVLADQENIDLILMGTKGQTSHKYAIFGSNTLHLMKYVKCPVLAIPQSYGSYTQPKKILFPTNFKIPYKKRELRLLSTISKSYRSMIHMLFISDSDELSFRQEDNKLFLEDCFKENHLTFHREASESLSQEINTFIRDKAIDMLVMVNSRHSFLEYIFFQSTIDKIGLQITIPFLVMQNLPRK</sequence>
<dbReference type="PRINTS" id="PR01438">
    <property type="entry name" value="UNVRSLSTRESS"/>
</dbReference>
<dbReference type="InterPro" id="IPR006016">
    <property type="entry name" value="UspA"/>
</dbReference>
<accession>A0ABW5N1Z0</accession>
<comment type="caution">
    <text evidence="3">The sequence shown here is derived from an EMBL/GenBank/DDBJ whole genome shotgun (WGS) entry which is preliminary data.</text>
</comment>
<dbReference type="Pfam" id="PF00582">
    <property type="entry name" value="Usp"/>
    <property type="match status" value="1"/>
</dbReference>
<dbReference type="InterPro" id="IPR014729">
    <property type="entry name" value="Rossmann-like_a/b/a_fold"/>
</dbReference>
<gene>
    <name evidence="3" type="ORF">ACFSTE_01690</name>
</gene>
<feature type="domain" description="UspA" evidence="2">
    <location>
        <begin position="1"/>
        <end position="146"/>
    </location>
</feature>
<organism evidence="3 4">
    <name type="scientific">Aquimarina hainanensis</name>
    <dbReference type="NCBI Taxonomy" id="1578017"/>
    <lineage>
        <taxon>Bacteria</taxon>
        <taxon>Pseudomonadati</taxon>
        <taxon>Bacteroidota</taxon>
        <taxon>Flavobacteriia</taxon>
        <taxon>Flavobacteriales</taxon>
        <taxon>Flavobacteriaceae</taxon>
        <taxon>Aquimarina</taxon>
    </lineage>
</organism>
<dbReference type="PANTHER" id="PTHR46268:SF6">
    <property type="entry name" value="UNIVERSAL STRESS PROTEIN UP12"/>
    <property type="match status" value="1"/>
</dbReference>
<dbReference type="EMBL" id="JBHULX010000001">
    <property type="protein sequence ID" value="MFD2589525.1"/>
    <property type="molecule type" value="Genomic_DNA"/>
</dbReference>
<protein>
    <submittedName>
        <fullName evidence="3">Universal stress protein</fullName>
    </submittedName>
</protein>
<dbReference type="RefSeq" id="WP_378258137.1">
    <property type="nucleotide sequence ID" value="NZ_JBHSJV010000001.1"/>
</dbReference>
<dbReference type="Gene3D" id="3.40.50.620">
    <property type="entry name" value="HUPs"/>
    <property type="match status" value="2"/>
</dbReference>
<evidence type="ECO:0000256" key="1">
    <source>
        <dbReference type="ARBA" id="ARBA00008791"/>
    </source>
</evidence>